<keyword evidence="4" id="KW-1185">Reference proteome</keyword>
<dbReference type="EMBL" id="JACGET010000011">
    <property type="protein sequence ID" value="MBN3106527.1"/>
    <property type="molecule type" value="Genomic_DNA"/>
</dbReference>
<accession>A0A7T0HZC5</accession>
<organism evidence="2 3">
    <name type="scientific">Pectobacterium brasiliense</name>
    <dbReference type="NCBI Taxonomy" id="180957"/>
    <lineage>
        <taxon>Bacteria</taxon>
        <taxon>Pseudomonadati</taxon>
        <taxon>Pseudomonadota</taxon>
        <taxon>Gammaproteobacteria</taxon>
        <taxon>Enterobacterales</taxon>
        <taxon>Pectobacteriaceae</taxon>
        <taxon>Pectobacterium</taxon>
    </lineage>
</organism>
<sequence length="152" mass="15968">MGYKMAELFNKHTAPVTVTDAVTGQRITIPCEHSALVAGDFRNHLFVTAGMIRAEHDDDDKPIVTTVTTSGVSVEELEETIAALRAQIDAGAGGGADPLDKDALRDQYEELFGERAPSAAGAKTLKKAIDERLAEIAAQSAGGAGDGTNENE</sequence>
<reference evidence="2 3" key="2">
    <citation type="submission" date="2020-11" db="EMBL/GenBank/DDBJ databases">
        <title>Complete genome sequence of Pectobacterium brasiliense strain F126.</title>
        <authorList>
            <person name="Miroshnikov K."/>
            <person name="Vo T.N.H."/>
            <person name="Khodykina M.V."/>
            <person name="Kabanova A.P."/>
            <person name="Shneider M."/>
            <person name="Korzhenkov A."/>
            <person name="Toschakov S.V."/>
            <person name="Miroshnikov K.A."/>
            <person name="Ignatov A.N."/>
            <person name="Mikhailova Y.V."/>
            <person name="Shelenkov A."/>
            <person name="Yanushevich Y.G."/>
            <person name="Evseev P.V."/>
        </authorList>
    </citation>
    <scope>NUCLEOTIDE SEQUENCE [LARGE SCALE GENOMIC DNA]</scope>
    <source>
        <strain evidence="2 3">F126</strain>
    </source>
</reference>
<dbReference type="Proteomes" id="UP000269351">
    <property type="component" value="Chromosome"/>
</dbReference>
<name>A0A7T0HZC5_9GAMM</name>
<evidence type="ECO:0000313" key="3">
    <source>
        <dbReference type="Proteomes" id="UP000269351"/>
    </source>
</evidence>
<dbReference type="Proteomes" id="UP000762586">
    <property type="component" value="Unassembled WGS sequence"/>
</dbReference>
<protein>
    <submittedName>
        <fullName evidence="2">Uncharacterized protein</fullName>
    </submittedName>
</protein>
<dbReference type="AlphaFoldDB" id="A0A7T0HZC5"/>
<evidence type="ECO:0000313" key="2">
    <source>
        <dbReference type="EMBL" id="QPK26484.1"/>
    </source>
</evidence>
<reference evidence="1 4" key="1">
    <citation type="submission" date="2020-07" db="EMBL/GenBank/DDBJ databases">
        <title>A pangenomic view of the genus Pectobacterium provides insights into genome organization, phylogeny, and virulence.</title>
        <authorList>
            <person name="Jonkheer E."/>
            <person name="Brankovics B."/>
            <person name="Houwers I."/>
            <person name="Van Der Wolf J."/>
            <person name="Bonants P."/>
            <person name="Vreeburg R."/>
            <person name="Bollema R."/>
            <person name="De Haan J."/>
            <person name="Berke L."/>
            <person name="De Ridder D."/>
            <person name="Smit S."/>
            <person name="Van Der Lee T.A.J."/>
        </authorList>
    </citation>
    <scope>NUCLEOTIDE SEQUENCE [LARGE SCALE GENOMIC DNA]</scope>
    <source>
        <strain evidence="1 4">NAK:384</strain>
    </source>
</reference>
<proteinExistence type="predicted"/>
<evidence type="ECO:0000313" key="4">
    <source>
        <dbReference type="Proteomes" id="UP000762586"/>
    </source>
</evidence>
<evidence type="ECO:0000313" key="1">
    <source>
        <dbReference type="EMBL" id="MBN3106527.1"/>
    </source>
</evidence>
<gene>
    <name evidence="2" type="ORF">F126LOC_017595</name>
    <name evidence="1" type="ORF">H4F48_10640</name>
</gene>
<dbReference type="EMBL" id="CP065031">
    <property type="protein sequence ID" value="QPK26484.1"/>
    <property type="molecule type" value="Genomic_DNA"/>
</dbReference>